<accession>A0A1I7U1D6</accession>
<dbReference type="WBParaSite" id="Csp11.Scaffold629.g13873.t3">
    <property type="protein sequence ID" value="Csp11.Scaffold629.g13873.t3"/>
    <property type="gene ID" value="Csp11.Scaffold629.g13873"/>
</dbReference>
<dbReference type="Proteomes" id="UP000095282">
    <property type="component" value="Unplaced"/>
</dbReference>
<sequence length="255" mass="30663">MTFEQNRFIVNPKEIRRHPNISPFLQATQHFIDVFNCFFEIIEFRLRPLLTDDQLIMFIDWLNGVKNEIREIIILSAMSSLFEVFRNRFRKSINTLTLLDTDFSDSESSNSPLDFLFNINIERIISHNPNLSAEDLNLFLRSWQEGKTNLNLKQVKFIFWEGKDVKEVLKDCGGELMDPRETKIKFRERYDIWYRGGIHIRRNDGRLAVIDTSGHEYWKEDEIYEEHALKYLEDHEIWNSENSPWYETMFVIHFL</sequence>
<organism evidence="2 3">
    <name type="scientific">Caenorhabditis tropicalis</name>
    <dbReference type="NCBI Taxonomy" id="1561998"/>
    <lineage>
        <taxon>Eukaryota</taxon>
        <taxon>Metazoa</taxon>
        <taxon>Ecdysozoa</taxon>
        <taxon>Nematoda</taxon>
        <taxon>Chromadorea</taxon>
        <taxon>Rhabditida</taxon>
        <taxon>Rhabditina</taxon>
        <taxon>Rhabditomorpha</taxon>
        <taxon>Rhabditoidea</taxon>
        <taxon>Rhabditidae</taxon>
        <taxon>Peloderinae</taxon>
        <taxon>Caenorhabditis</taxon>
    </lineage>
</organism>
<keyword evidence="2" id="KW-1185">Reference proteome</keyword>
<feature type="domain" description="Sdz-33 F-box" evidence="1">
    <location>
        <begin position="90"/>
        <end position="156"/>
    </location>
</feature>
<proteinExistence type="predicted"/>
<dbReference type="AlphaFoldDB" id="A0A1I7U1D6"/>
<evidence type="ECO:0000313" key="3">
    <source>
        <dbReference type="WBParaSite" id="Csp11.Scaffold629.g13873.t3"/>
    </source>
</evidence>
<dbReference type="Pfam" id="PF07735">
    <property type="entry name" value="FBA_2"/>
    <property type="match status" value="1"/>
</dbReference>
<reference evidence="3" key="1">
    <citation type="submission" date="2016-11" db="UniProtKB">
        <authorList>
            <consortium name="WormBaseParasite"/>
        </authorList>
    </citation>
    <scope>IDENTIFICATION</scope>
</reference>
<dbReference type="PANTHER" id="PTHR21503">
    <property type="entry name" value="F-BOX-CONTAINING HYPOTHETICAL PROTEIN C.ELEGANS"/>
    <property type="match status" value="1"/>
</dbReference>
<protein>
    <submittedName>
        <fullName evidence="3">FBA_2 domain-containing protein</fullName>
    </submittedName>
</protein>
<evidence type="ECO:0000259" key="1">
    <source>
        <dbReference type="Pfam" id="PF07735"/>
    </source>
</evidence>
<evidence type="ECO:0000313" key="2">
    <source>
        <dbReference type="Proteomes" id="UP000095282"/>
    </source>
</evidence>
<dbReference type="InterPro" id="IPR012885">
    <property type="entry name" value="F-box_Sdz-33"/>
</dbReference>
<name>A0A1I7U1D6_9PELO</name>